<dbReference type="STRING" id="1291052.FC18_GL001693"/>
<protein>
    <recommendedName>
        <fullName evidence="1">HTH cro/C1-type domain-containing protein</fullName>
    </recommendedName>
</protein>
<name>A0A0R1ZKS8_9LACO</name>
<feature type="domain" description="HTH cro/C1-type" evidence="1">
    <location>
        <begin position="8"/>
        <end position="62"/>
    </location>
</feature>
<dbReference type="RefSeq" id="WP_056975924.1">
    <property type="nucleotide sequence ID" value="NZ_AYYO01000037.1"/>
</dbReference>
<proteinExistence type="predicted"/>
<dbReference type="Pfam" id="PF21259">
    <property type="entry name" value="Rgg_C"/>
    <property type="match status" value="1"/>
</dbReference>
<reference evidence="2 3" key="1">
    <citation type="journal article" date="2015" name="Genome Announc.">
        <title>Expanding the biotechnology potential of lactobacilli through comparative genomics of 213 strains and associated genera.</title>
        <authorList>
            <person name="Sun Z."/>
            <person name="Harris H.M."/>
            <person name="McCann A."/>
            <person name="Guo C."/>
            <person name="Argimon S."/>
            <person name="Zhang W."/>
            <person name="Yang X."/>
            <person name="Jeffery I.B."/>
            <person name="Cooney J.C."/>
            <person name="Kagawa T.F."/>
            <person name="Liu W."/>
            <person name="Song Y."/>
            <person name="Salvetti E."/>
            <person name="Wrobel A."/>
            <person name="Rasinkangas P."/>
            <person name="Parkhill J."/>
            <person name="Rea M.C."/>
            <person name="O'Sullivan O."/>
            <person name="Ritari J."/>
            <person name="Douillard F.P."/>
            <person name="Paul Ross R."/>
            <person name="Yang R."/>
            <person name="Briner A.E."/>
            <person name="Felis G.E."/>
            <person name="de Vos W.M."/>
            <person name="Barrangou R."/>
            <person name="Klaenhammer T.R."/>
            <person name="Caufield P.W."/>
            <person name="Cui Y."/>
            <person name="Zhang H."/>
            <person name="O'Toole P.W."/>
        </authorList>
    </citation>
    <scope>NUCLEOTIDE SEQUENCE [LARGE SCALE GENOMIC DNA]</scope>
    <source>
        <strain evidence="2 3">DSM 20505</strain>
    </source>
</reference>
<dbReference type="EMBL" id="AYYO01000037">
    <property type="protein sequence ID" value="KRM54986.1"/>
    <property type="molecule type" value="Genomic_DNA"/>
</dbReference>
<organism evidence="2 3">
    <name type="scientific">Lacticaseibacillus sharpeae JCM 1186 = DSM 20505</name>
    <dbReference type="NCBI Taxonomy" id="1291052"/>
    <lineage>
        <taxon>Bacteria</taxon>
        <taxon>Bacillati</taxon>
        <taxon>Bacillota</taxon>
        <taxon>Bacilli</taxon>
        <taxon>Lactobacillales</taxon>
        <taxon>Lactobacillaceae</taxon>
        <taxon>Lacticaseibacillus</taxon>
    </lineage>
</organism>
<evidence type="ECO:0000259" key="1">
    <source>
        <dbReference type="SMART" id="SM00530"/>
    </source>
</evidence>
<dbReference type="PANTHER" id="PTHR37038">
    <property type="entry name" value="TRANSCRIPTIONAL REGULATOR-RELATED"/>
    <property type="match status" value="1"/>
</dbReference>
<sequence length="288" mass="33326">MTMGIGKQFKYIREKREFTIEATAQGIITTNALTQFEADEKDIPLQKLQKLLLRMGVSLRQFANISDRLSQTSRQVRDDIHALYVAGNAPKLKEWFDNHPEVAPGDEQLAFFDHMLIAGKYFELTGERLCTEDEVEQLTNILLENLTWDESELDVLFWTLRLMNDNRVFMLSREVLHVVDGFRDWNFALYGAAWRTIIAGVTALVERHSNFAVTLVRQIDANEPMSEVMIANRFTYMFLKAVMLVQKNNVPENVQLVQDTFDNVRPLRSAELERNLRVIDQRTVNVLA</sequence>
<dbReference type="InterPro" id="IPR010982">
    <property type="entry name" value="Lambda_DNA-bd_dom_sf"/>
</dbReference>
<dbReference type="InterPro" id="IPR010057">
    <property type="entry name" value="Transcription_activator_Rgg_C"/>
</dbReference>
<keyword evidence="3" id="KW-1185">Reference proteome</keyword>
<dbReference type="InterPro" id="IPR011990">
    <property type="entry name" value="TPR-like_helical_dom_sf"/>
</dbReference>
<dbReference type="Proteomes" id="UP000051679">
    <property type="component" value="Unassembled WGS sequence"/>
</dbReference>
<dbReference type="SUPFAM" id="SSF47413">
    <property type="entry name" value="lambda repressor-like DNA-binding domains"/>
    <property type="match status" value="1"/>
</dbReference>
<dbReference type="SMART" id="SM00530">
    <property type="entry name" value="HTH_XRE"/>
    <property type="match status" value="1"/>
</dbReference>
<evidence type="ECO:0000313" key="3">
    <source>
        <dbReference type="Proteomes" id="UP000051679"/>
    </source>
</evidence>
<dbReference type="OrthoDB" id="2293551at2"/>
<dbReference type="Gene3D" id="1.25.40.10">
    <property type="entry name" value="Tetratricopeptide repeat domain"/>
    <property type="match status" value="1"/>
</dbReference>
<gene>
    <name evidence="2" type="ORF">FC18_GL001693</name>
</gene>
<dbReference type="InterPro" id="IPR053163">
    <property type="entry name" value="HTH-type_regulator_Rgg"/>
</dbReference>
<dbReference type="PATRIC" id="fig|1291052.5.peg.1732"/>
<accession>A0A0R1ZKS8</accession>
<dbReference type="AlphaFoldDB" id="A0A0R1ZKS8"/>
<evidence type="ECO:0000313" key="2">
    <source>
        <dbReference type="EMBL" id="KRM54986.1"/>
    </source>
</evidence>
<comment type="caution">
    <text evidence="2">The sequence shown here is derived from an EMBL/GenBank/DDBJ whole genome shotgun (WGS) entry which is preliminary data.</text>
</comment>
<dbReference type="InterPro" id="IPR001387">
    <property type="entry name" value="Cro/C1-type_HTH"/>
</dbReference>
<dbReference type="GO" id="GO:0003677">
    <property type="term" value="F:DNA binding"/>
    <property type="evidence" value="ECO:0007669"/>
    <property type="project" value="InterPro"/>
</dbReference>